<dbReference type="EMBL" id="VJMH01006427">
    <property type="protein sequence ID" value="KAF0689610.1"/>
    <property type="molecule type" value="Genomic_DNA"/>
</dbReference>
<reference evidence="1" key="2">
    <citation type="submission" date="2019-06" db="EMBL/GenBank/DDBJ databases">
        <title>Genomics analysis of Aphanomyces spp. identifies a new class of oomycete effector associated with host adaptation.</title>
        <authorList>
            <person name="Gaulin E."/>
        </authorList>
    </citation>
    <scope>NUCLEOTIDE SEQUENCE</scope>
    <source>
        <strain evidence="1">CBS 578.67</strain>
    </source>
</reference>
<dbReference type="AlphaFoldDB" id="A0A485LFM1"/>
<dbReference type="OrthoDB" id="59675at2759"/>
<gene>
    <name evidence="2" type="primary">Aste57867_18941</name>
    <name evidence="1" type="ORF">As57867_018877</name>
    <name evidence="2" type="ORF">ASTE57867_18941</name>
</gene>
<dbReference type="EMBL" id="CAADRA010006448">
    <property type="protein sequence ID" value="VFT95671.1"/>
    <property type="molecule type" value="Genomic_DNA"/>
</dbReference>
<sequence>MWGHVVPFVNPSKYEDLAFLNEGEPIRTTPMALTHPGNVAALNRLAEEFPFSAEFIRLMASTELQSKVLSATAAYFSLGRDVVEAPSEIGLTVLLFYRDQQDCIMWYVVVDGPLEGHVLASMSYVEELEDAASWRDEVVVCAKSVAEFVYRTWVENQIWFHLNESSTVLTPYALLECDWYERENAELGRTCR</sequence>
<evidence type="ECO:0000313" key="3">
    <source>
        <dbReference type="Proteomes" id="UP000332933"/>
    </source>
</evidence>
<reference evidence="2 3" key="1">
    <citation type="submission" date="2019-03" db="EMBL/GenBank/DDBJ databases">
        <authorList>
            <person name="Gaulin E."/>
            <person name="Dumas B."/>
        </authorList>
    </citation>
    <scope>NUCLEOTIDE SEQUENCE [LARGE SCALE GENOMIC DNA]</scope>
    <source>
        <strain evidence="2">CBS 568.67</strain>
    </source>
</reference>
<accession>A0A485LFM1</accession>
<dbReference type="Proteomes" id="UP000332933">
    <property type="component" value="Unassembled WGS sequence"/>
</dbReference>
<protein>
    <submittedName>
        <fullName evidence="2">Aste57867_18941 protein</fullName>
    </submittedName>
</protein>
<organism evidence="2 3">
    <name type="scientific">Aphanomyces stellatus</name>
    <dbReference type="NCBI Taxonomy" id="120398"/>
    <lineage>
        <taxon>Eukaryota</taxon>
        <taxon>Sar</taxon>
        <taxon>Stramenopiles</taxon>
        <taxon>Oomycota</taxon>
        <taxon>Saprolegniomycetes</taxon>
        <taxon>Saprolegniales</taxon>
        <taxon>Verrucalvaceae</taxon>
        <taxon>Aphanomyces</taxon>
    </lineage>
</organism>
<name>A0A485LFM1_9STRA</name>
<proteinExistence type="predicted"/>
<keyword evidence="3" id="KW-1185">Reference proteome</keyword>
<evidence type="ECO:0000313" key="1">
    <source>
        <dbReference type="EMBL" id="KAF0689610.1"/>
    </source>
</evidence>
<evidence type="ECO:0000313" key="2">
    <source>
        <dbReference type="EMBL" id="VFT95671.1"/>
    </source>
</evidence>